<evidence type="ECO:0000313" key="2">
    <source>
        <dbReference type="Proteomes" id="UP000644548"/>
    </source>
</evidence>
<protein>
    <submittedName>
        <fullName evidence="1">Uncharacterized protein</fullName>
    </submittedName>
</protein>
<name>A0ABQ2RZS7_9DEIO</name>
<reference evidence="2" key="1">
    <citation type="journal article" date="2019" name="Int. J. Syst. Evol. Microbiol.">
        <title>The Global Catalogue of Microorganisms (GCM) 10K type strain sequencing project: providing services to taxonomists for standard genome sequencing and annotation.</title>
        <authorList>
            <consortium name="The Broad Institute Genomics Platform"/>
            <consortium name="The Broad Institute Genome Sequencing Center for Infectious Disease"/>
            <person name="Wu L."/>
            <person name="Ma J."/>
        </authorList>
    </citation>
    <scope>NUCLEOTIDE SEQUENCE [LARGE SCALE GENOMIC DNA]</scope>
    <source>
        <strain evidence="2">JCM 31405</strain>
    </source>
</reference>
<dbReference type="EMBL" id="BMQN01000001">
    <property type="protein sequence ID" value="GGR84383.1"/>
    <property type="molecule type" value="Genomic_DNA"/>
</dbReference>
<comment type="caution">
    <text evidence="1">The sequence shown here is derived from an EMBL/GenBank/DDBJ whole genome shotgun (WGS) entry which is preliminary data.</text>
</comment>
<keyword evidence="2" id="KW-1185">Reference proteome</keyword>
<evidence type="ECO:0000313" key="1">
    <source>
        <dbReference type="EMBL" id="GGR84383.1"/>
    </source>
</evidence>
<sequence>MGISHEQAVRNQLTLLCVEVIRETIESDNLVPFTEYRAPTEVPYATKRGAGGSGALTVSLQKALLRGDERAAGQLAARIEAIPLPAARRAPGVLDLYRVAFPGFKASRAKFRMKIPGQQVQLDCRSGELNAALRAVWNVHRSPLTIRTHAGGLRYEWISTLPAHERQAWITLADGLLNALNDVSVDIQPKEA</sequence>
<accession>A0ABQ2RZS7</accession>
<gene>
    <name evidence="1" type="ORF">GCM10008960_09270</name>
</gene>
<dbReference type="Proteomes" id="UP000644548">
    <property type="component" value="Unassembled WGS sequence"/>
</dbReference>
<organism evidence="1 2">
    <name type="scientific">Deinococcus sedimenti</name>
    <dbReference type="NCBI Taxonomy" id="1867090"/>
    <lineage>
        <taxon>Bacteria</taxon>
        <taxon>Thermotogati</taxon>
        <taxon>Deinococcota</taxon>
        <taxon>Deinococci</taxon>
        <taxon>Deinococcales</taxon>
        <taxon>Deinococcaceae</taxon>
        <taxon>Deinococcus</taxon>
    </lineage>
</organism>
<dbReference type="RefSeq" id="WP_229783628.1">
    <property type="nucleotide sequence ID" value="NZ_BMQN01000001.1"/>
</dbReference>
<proteinExistence type="predicted"/>